<dbReference type="Gene3D" id="3.40.50.300">
    <property type="entry name" value="P-loop containing nucleotide triphosphate hydrolases"/>
    <property type="match status" value="1"/>
</dbReference>
<evidence type="ECO:0000313" key="4">
    <source>
        <dbReference type="EMBL" id="HHS01962.1"/>
    </source>
</evidence>
<dbReference type="GO" id="GO:0005524">
    <property type="term" value="F:ATP binding"/>
    <property type="evidence" value="ECO:0007669"/>
    <property type="project" value="UniProtKB-KW"/>
</dbReference>
<evidence type="ECO:0000256" key="1">
    <source>
        <dbReference type="ARBA" id="ARBA00022741"/>
    </source>
</evidence>
<sequence>MIISVFSPKGGVGKTTVALALAESLSKNHRVVALELDFSPGDFVGLLHELDPGKNLLTCKHDILSAVQRPSGKEFDVIIGGYPGEHEHVRREDIKRCIEILKFKYEHIIIDIQPGIVELVIDVLAESDRVLVIAEENFITPIARINAFLDWIQINNLSDLKNFVFVRNKVTNKELVYIDKIKHSLKLVHDIPFYKKLKGYDDKRLQKNIKRLAGVLRNGTVREDKRFWLFRRILGKL</sequence>
<feature type="domain" description="CobQ/CobB/MinD/ParA nucleotide binding" evidence="3">
    <location>
        <begin position="3"/>
        <end position="196"/>
    </location>
</feature>
<gene>
    <name evidence="4" type="ORF">ENL71_05485</name>
</gene>
<dbReference type="InterPro" id="IPR050625">
    <property type="entry name" value="ParA/MinD_ATPase"/>
</dbReference>
<name>A0A7C5V5U4_9FIRM</name>
<organism evidence="4">
    <name type="scientific">Caldicellulosiruptor owensensis</name>
    <dbReference type="NCBI Taxonomy" id="55205"/>
    <lineage>
        <taxon>Bacteria</taxon>
        <taxon>Bacillati</taxon>
        <taxon>Bacillota</taxon>
        <taxon>Bacillota incertae sedis</taxon>
        <taxon>Caldicellulosiruptorales</taxon>
        <taxon>Caldicellulosiruptoraceae</taxon>
        <taxon>Caldicellulosiruptor</taxon>
    </lineage>
</organism>
<protein>
    <submittedName>
        <fullName evidence="4">ParA family protein</fullName>
    </submittedName>
</protein>
<dbReference type="GO" id="GO:0005829">
    <property type="term" value="C:cytosol"/>
    <property type="evidence" value="ECO:0007669"/>
    <property type="project" value="TreeGrafter"/>
</dbReference>
<dbReference type="PANTHER" id="PTHR43384:SF6">
    <property type="entry name" value="SEPTUM SITE-DETERMINING PROTEIN MIND HOMOLOG, CHLOROPLASTIC"/>
    <property type="match status" value="1"/>
</dbReference>
<accession>A0A7C5V5U4</accession>
<comment type="caution">
    <text evidence="4">The sequence shown here is derived from an EMBL/GenBank/DDBJ whole genome shotgun (WGS) entry which is preliminary data.</text>
</comment>
<reference evidence="4" key="1">
    <citation type="journal article" date="2020" name="mSystems">
        <title>Genome- and Community-Level Interaction Insights into Carbon Utilization and Element Cycling Functions of Hydrothermarchaeota in Hydrothermal Sediment.</title>
        <authorList>
            <person name="Zhou Z."/>
            <person name="Liu Y."/>
            <person name="Xu W."/>
            <person name="Pan J."/>
            <person name="Luo Z.H."/>
            <person name="Li M."/>
        </authorList>
    </citation>
    <scope>NUCLEOTIDE SEQUENCE [LARGE SCALE GENOMIC DNA]</scope>
    <source>
        <strain evidence="4">SpSt-102</strain>
    </source>
</reference>
<dbReference type="EMBL" id="DRUZ01000070">
    <property type="protein sequence ID" value="HHS01962.1"/>
    <property type="molecule type" value="Genomic_DNA"/>
</dbReference>
<keyword evidence="2" id="KW-0067">ATP-binding</keyword>
<dbReference type="Pfam" id="PF01656">
    <property type="entry name" value="CbiA"/>
    <property type="match status" value="1"/>
</dbReference>
<dbReference type="GO" id="GO:0016887">
    <property type="term" value="F:ATP hydrolysis activity"/>
    <property type="evidence" value="ECO:0007669"/>
    <property type="project" value="TreeGrafter"/>
</dbReference>
<proteinExistence type="predicted"/>
<dbReference type="AlphaFoldDB" id="A0A7C5V5U4"/>
<dbReference type="GO" id="GO:0051782">
    <property type="term" value="P:negative regulation of cell division"/>
    <property type="evidence" value="ECO:0007669"/>
    <property type="project" value="TreeGrafter"/>
</dbReference>
<keyword evidence="1" id="KW-0547">Nucleotide-binding</keyword>
<dbReference type="InterPro" id="IPR027417">
    <property type="entry name" value="P-loop_NTPase"/>
</dbReference>
<dbReference type="InterPro" id="IPR002586">
    <property type="entry name" value="CobQ/CobB/MinD/ParA_Nub-bd_dom"/>
</dbReference>
<dbReference type="PANTHER" id="PTHR43384">
    <property type="entry name" value="SEPTUM SITE-DETERMINING PROTEIN MIND HOMOLOG, CHLOROPLASTIC-RELATED"/>
    <property type="match status" value="1"/>
</dbReference>
<dbReference type="SUPFAM" id="SSF52540">
    <property type="entry name" value="P-loop containing nucleoside triphosphate hydrolases"/>
    <property type="match status" value="1"/>
</dbReference>
<evidence type="ECO:0000256" key="2">
    <source>
        <dbReference type="ARBA" id="ARBA00022840"/>
    </source>
</evidence>
<evidence type="ECO:0000259" key="3">
    <source>
        <dbReference type="Pfam" id="PF01656"/>
    </source>
</evidence>
<dbReference type="GO" id="GO:0009898">
    <property type="term" value="C:cytoplasmic side of plasma membrane"/>
    <property type="evidence" value="ECO:0007669"/>
    <property type="project" value="TreeGrafter"/>
</dbReference>